<dbReference type="KEGG" id="bpg:Bathy13g00830"/>
<dbReference type="EMBL" id="FO082266">
    <property type="protein sequence ID" value="CCO19272.1"/>
    <property type="molecule type" value="Genomic_DNA"/>
</dbReference>
<dbReference type="GO" id="GO:0005315">
    <property type="term" value="F:phosphate transmembrane transporter activity"/>
    <property type="evidence" value="ECO:0007669"/>
    <property type="project" value="UniProtKB-ARBA"/>
</dbReference>
<dbReference type="OrthoDB" id="2250022at2759"/>
<evidence type="ECO:0000313" key="9">
    <source>
        <dbReference type="Proteomes" id="UP000198341"/>
    </source>
</evidence>
<keyword evidence="9" id="KW-1185">Reference proteome</keyword>
<feature type="transmembrane region" description="Helical" evidence="6">
    <location>
        <begin position="126"/>
        <end position="149"/>
    </location>
</feature>
<accession>K8EM03</accession>
<dbReference type="GeneID" id="19012036"/>
<dbReference type="InterPro" id="IPR036259">
    <property type="entry name" value="MFS_trans_sf"/>
</dbReference>
<feature type="transmembrane region" description="Helical" evidence="6">
    <location>
        <begin position="192"/>
        <end position="210"/>
    </location>
</feature>
<feature type="transmembrane region" description="Helical" evidence="6">
    <location>
        <begin position="161"/>
        <end position="180"/>
    </location>
</feature>
<feature type="transmembrane region" description="Helical" evidence="6">
    <location>
        <begin position="372"/>
        <end position="394"/>
    </location>
</feature>
<evidence type="ECO:0000256" key="1">
    <source>
        <dbReference type="ARBA" id="ARBA00004141"/>
    </source>
</evidence>
<dbReference type="InterPro" id="IPR050382">
    <property type="entry name" value="MFS_Na/Anion_cotransporter"/>
</dbReference>
<dbReference type="RefSeq" id="XP_007509469.1">
    <property type="nucleotide sequence ID" value="XM_007509407.1"/>
</dbReference>
<dbReference type="InterPro" id="IPR020846">
    <property type="entry name" value="MFS_dom"/>
</dbReference>
<dbReference type="PANTHER" id="PTHR11662">
    <property type="entry name" value="SOLUTE CARRIER FAMILY 17"/>
    <property type="match status" value="1"/>
</dbReference>
<dbReference type="AlphaFoldDB" id="K8EM03"/>
<feature type="transmembrane region" description="Helical" evidence="6">
    <location>
        <begin position="511"/>
        <end position="531"/>
    </location>
</feature>
<feature type="transmembrane region" description="Helical" evidence="6">
    <location>
        <begin position="281"/>
        <end position="299"/>
    </location>
</feature>
<dbReference type="eggNOG" id="KOG2532">
    <property type="taxonomic scope" value="Eukaryota"/>
</dbReference>
<evidence type="ECO:0000256" key="4">
    <source>
        <dbReference type="ARBA" id="ARBA00023136"/>
    </source>
</evidence>
<feature type="transmembrane region" description="Helical" evidence="6">
    <location>
        <begin position="543"/>
        <end position="561"/>
    </location>
</feature>
<comment type="subcellular location">
    <subcellularLocation>
        <location evidence="1">Membrane</location>
        <topology evidence="1">Multi-pass membrane protein</topology>
    </subcellularLocation>
</comment>
<dbReference type="PANTHER" id="PTHR11662:SF399">
    <property type="entry name" value="FI19708P1-RELATED"/>
    <property type="match status" value="1"/>
</dbReference>
<proteinExistence type="inferred from homology"/>
<gene>
    <name evidence="8" type="ordered locus">Bathy13g00830</name>
</gene>
<evidence type="ECO:0000259" key="7">
    <source>
        <dbReference type="PROSITE" id="PS50850"/>
    </source>
</evidence>
<dbReference type="GO" id="GO:0009536">
    <property type="term" value="C:plastid"/>
    <property type="evidence" value="ECO:0007669"/>
    <property type="project" value="TreeGrafter"/>
</dbReference>
<keyword evidence="4 6" id="KW-0472">Membrane</keyword>
<dbReference type="Proteomes" id="UP000198341">
    <property type="component" value="Chromosome 13"/>
</dbReference>
<evidence type="ECO:0000256" key="5">
    <source>
        <dbReference type="ARBA" id="ARBA00024362"/>
    </source>
</evidence>
<dbReference type="GO" id="GO:0016020">
    <property type="term" value="C:membrane"/>
    <property type="evidence" value="ECO:0007669"/>
    <property type="project" value="UniProtKB-SubCell"/>
</dbReference>
<evidence type="ECO:0000313" key="8">
    <source>
        <dbReference type="EMBL" id="CCO19272.1"/>
    </source>
</evidence>
<keyword evidence="3 6" id="KW-1133">Transmembrane helix</keyword>
<keyword evidence="2 6" id="KW-0812">Transmembrane</keyword>
<reference evidence="8 9" key="1">
    <citation type="submission" date="2011-10" db="EMBL/GenBank/DDBJ databases">
        <authorList>
            <person name="Genoscope - CEA"/>
        </authorList>
    </citation>
    <scope>NUCLEOTIDE SEQUENCE [LARGE SCALE GENOMIC DNA]</scope>
    <source>
        <strain evidence="8 9">RCC 1105</strain>
    </source>
</reference>
<comment type="similarity">
    <text evidence="5">Belongs to the major facilitator superfamily. Sodium/anion cotransporter (TC 2.A.1.14) family.</text>
</comment>
<feature type="domain" description="Major facilitator superfamily (MFS) profile" evidence="7">
    <location>
        <begin position="126"/>
        <end position="566"/>
    </location>
</feature>
<dbReference type="InterPro" id="IPR011701">
    <property type="entry name" value="MFS"/>
</dbReference>
<dbReference type="Pfam" id="PF07690">
    <property type="entry name" value="MFS_1"/>
    <property type="match status" value="1"/>
</dbReference>
<dbReference type="SUPFAM" id="SSF103473">
    <property type="entry name" value="MFS general substrate transporter"/>
    <property type="match status" value="1"/>
</dbReference>
<feature type="transmembrane region" description="Helical" evidence="6">
    <location>
        <begin position="216"/>
        <end position="241"/>
    </location>
</feature>
<evidence type="ECO:0000256" key="3">
    <source>
        <dbReference type="ARBA" id="ARBA00022989"/>
    </source>
</evidence>
<feature type="transmembrane region" description="Helical" evidence="6">
    <location>
        <begin position="253"/>
        <end position="275"/>
    </location>
</feature>
<sequence>MTTTSTIIISNNIPTTTNNALKVLKKSRRPTTTAASSSSSSSTFILKSSKSKSNTKSSRCRGGVLLFDSSLLSSSLSKKCMFPPRRLCRRRAYSRLLAKVSATKPPQGGGGGNEAKKNNKNYRFTILSLVALALLLCNADRVIMSIVGLPMSKMNGWDVKVLGLIQSSFLFGYALTPIFGGVLADKIGGARVLLGGLLVWSLATMVTPLAASTKSIPLLCLCRVVMGLGEGVALPCMNNVASRWVPKFERSRAVSFCMGGFQSGSMIGLLVAPLLMSRFGIAGPFYVFGAIGVAWAAVWNARATSYPRANERVGEEELKFIEDGGAIVDHLRSSSSESSSSSSGKEIDDEVVVVTGVEKKTTPWKMLLSHPATWACVVANFVNNFGFFILLAWMPKYFNDVVKLNLATSSWFSALPWATMAVSGVFAGILADRMLSEWKVSTATTRKFIQSVGFLGPALCLLVLGLKGFAITPGFALTTLTVAVGCTAFSQSGFLVNFAEIGPKYASTIHGVANTAGSIAGMVGTYVVGWILSRSVESGWSNVMYMTSATYVVGALVWLAFMSGEQVFF</sequence>
<dbReference type="Gene3D" id="1.20.1250.20">
    <property type="entry name" value="MFS general substrate transporter like domains"/>
    <property type="match status" value="2"/>
</dbReference>
<organism evidence="8 9">
    <name type="scientific">Bathycoccus prasinos</name>
    <dbReference type="NCBI Taxonomy" id="41875"/>
    <lineage>
        <taxon>Eukaryota</taxon>
        <taxon>Viridiplantae</taxon>
        <taxon>Chlorophyta</taxon>
        <taxon>Mamiellophyceae</taxon>
        <taxon>Mamiellales</taxon>
        <taxon>Bathycoccaceae</taxon>
        <taxon>Bathycoccus</taxon>
    </lineage>
</organism>
<evidence type="ECO:0000256" key="2">
    <source>
        <dbReference type="ARBA" id="ARBA00022692"/>
    </source>
</evidence>
<feature type="transmembrane region" description="Helical" evidence="6">
    <location>
        <begin position="452"/>
        <end position="471"/>
    </location>
</feature>
<dbReference type="FunFam" id="1.20.1250.20:FF:000058">
    <property type="entry name" value="ascorbate transporter, chloroplastic isoform X1"/>
    <property type="match status" value="1"/>
</dbReference>
<dbReference type="CDD" id="cd17380">
    <property type="entry name" value="MFS_SLC17A9_like"/>
    <property type="match status" value="1"/>
</dbReference>
<dbReference type="PROSITE" id="PS50850">
    <property type="entry name" value="MFS"/>
    <property type="match status" value="1"/>
</dbReference>
<dbReference type="InterPro" id="IPR044777">
    <property type="entry name" value="SLC17A9-like"/>
</dbReference>
<name>K8EM03_9CHLO</name>
<protein>
    <recommendedName>
        <fullName evidence="7">Major facilitator superfamily (MFS) profile domain-containing protein</fullName>
    </recommendedName>
</protein>
<feature type="transmembrane region" description="Helical" evidence="6">
    <location>
        <begin position="477"/>
        <end position="499"/>
    </location>
</feature>
<feature type="transmembrane region" description="Helical" evidence="6">
    <location>
        <begin position="414"/>
        <end position="431"/>
    </location>
</feature>
<evidence type="ECO:0000256" key="6">
    <source>
        <dbReference type="SAM" id="Phobius"/>
    </source>
</evidence>